<evidence type="ECO:0000313" key="13">
    <source>
        <dbReference type="Proteomes" id="UP000252554"/>
    </source>
</evidence>
<gene>
    <name evidence="12" type="ORF">DQ403_20465</name>
</gene>
<dbReference type="InterPro" id="IPR029063">
    <property type="entry name" value="SAM-dependent_MTases_sf"/>
</dbReference>
<dbReference type="GO" id="GO:0008170">
    <property type="term" value="F:N-methyltransferase activity"/>
    <property type="evidence" value="ECO:0007669"/>
    <property type="project" value="InterPro"/>
</dbReference>
<evidence type="ECO:0000256" key="4">
    <source>
        <dbReference type="ARBA" id="ARBA00022603"/>
    </source>
</evidence>
<dbReference type="CDD" id="cd16961">
    <property type="entry name" value="RMtype1_S_TRD-CR_like"/>
    <property type="match status" value="1"/>
</dbReference>
<dbReference type="InterPro" id="IPR003356">
    <property type="entry name" value="DNA_methylase_A-5"/>
</dbReference>
<dbReference type="EMBL" id="QNTV01000023">
    <property type="protein sequence ID" value="RBA52664.1"/>
    <property type="molecule type" value="Genomic_DNA"/>
</dbReference>
<reference evidence="12 13" key="1">
    <citation type="submission" date="2018-06" db="EMBL/GenBank/DDBJ databases">
        <title>Whole genome sequencing of four bacterial strains from South Shetland trench revealing bio-synthetic gene clusters.</title>
        <authorList>
            <person name="Abdel-Mageed W.M."/>
            <person name="Lehri B."/>
            <person name="Jarmusch S.A."/>
            <person name="Miranda K."/>
            <person name="Goodfellow M."/>
            <person name="Jaspars M."/>
            <person name="Karlyshev A.V."/>
        </authorList>
    </citation>
    <scope>NUCLEOTIDE SEQUENCE [LARGE SCALE GENOMIC DNA]</scope>
    <source>
        <strain evidence="12 13">SST2</strain>
    </source>
</reference>
<dbReference type="PANTHER" id="PTHR42933">
    <property type="entry name" value="SLR6095 PROTEIN"/>
    <property type="match status" value="1"/>
</dbReference>
<dbReference type="EC" id="2.1.1.72" evidence="3"/>
<evidence type="ECO:0000256" key="3">
    <source>
        <dbReference type="ARBA" id="ARBA00011900"/>
    </source>
</evidence>
<evidence type="ECO:0000313" key="12">
    <source>
        <dbReference type="EMBL" id="RBA52664.1"/>
    </source>
</evidence>
<evidence type="ECO:0000256" key="8">
    <source>
        <dbReference type="ARBA" id="ARBA00023125"/>
    </source>
</evidence>
<keyword evidence="5" id="KW-0808">Transferase</keyword>
<feature type="domain" description="Type I restriction modification DNA specificity" evidence="10">
    <location>
        <begin position="413"/>
        <end position="590"/>
    </location>
</feature>
<evidence type="ECO:0000256" key="6">
    <source>
        <dbReference type="ARBA" id="ARBA00022691"/>
    </source>
</evidence>
<keyword evidence="7" id="KW-0680">Restriction system</keyword>
<accession>A0A365PPM2</accession>
<feature type="domain" description="DNA methylase adenine-specific" evidence="11">
    <location>
        <begin position="200"/>
        <end position="399"/>
    </location>
</feature>
<dbReference type="SUPFAM" id="SSF116734">
    <property type="entry name" value="DNA methylase specificity domain"/>
    <property type="match status" value="1"/>
</dbReference>
<keyword evidence="4" id="KW-0489">Methyltransferase</keyword>
<dbReference type="Pfam" id="PF01420">
    <property type="entry name" value="Methylase_S"/>
    <property type="match status" value="1"/>
</dbReference>
<evidence type="ECO:0000256" key="7">
    <source>
        <dbReference type="ARBA" id="ARBA00022747"/>
    </source>
</evidence>
<dbReference type="AlphaFoldDB" id="A0A365PPM2"/>
<dbReference type="PANTHER" id="PTHR42933:SF4">
    <property type="entry name" value="TYPE I RESTRICTION ENZYME ECOKI METHYLASE SUBUNIT"/>
    <property type="match status" value="1"/>
</dbReference>
<comment type="similarity">
    <text evidence="1">Belongs to the N(4)/N(6)-methyltransferase family.</text>
</comment>
<dbReference type="GO" id="GO:0003677">
    <property type="term" value="F:DNA binding"/>
    <property type="evidence" value="ECO:0007669"/>
    <property type="project" value="UniProtKB-KW"/>
</dbReference>
<name>A0A365PPM2_9GAMM</name>
<evidence type="ECO:0000256" key="1">
    <source>
        <dbReference type="ARBA" id="ARBA00006594"/>
    </source>
</evidence>
<comment type="caution">
    <text evidence="12">The sequence shown here is derived from an EMBL/GenBank/DDBJ whole genome shotgun (WGS) entry which is preliminary data.</text>
</comment>
<dbReference type="Pfam" id="PF02384">
    <property type="entry name" value="N6_Mtase"/>
    <property type="match status" value="1"/>
</dbReference>
<evidence type="ECO:0000256" key="9">
    <source>
        <dbReference type="ARBA" id="ARBA00047942"/>
    </source>
</evidence>
<keyword evidence="8" id="KW-0238">DNA-binding</keyword>
<dbReference type="Gene3D" id="3.40.50.150">
    <property type="entry name" value="Vaccinia Virus protein VP39"/>
    <property type="match status" value="1"/>
</dbReference>
<evidence type="ECO:0000259" key="11">
    <source>
        <dbReference type="Pfam" id="PF02384"/>
    </source>
</evidence>
<dbReference type="InterPro" id="IPR051537">
    <property type="entry name" value="DNA_Adenine_Mtase"/>
</dbReference>
<proteinExistence type="inferred from homology"/>
<dbReference type="Gene3D" id="3.90.220.20">
    <property type="entry name" value="DNA methylase specificity domains"/>
    <property type="match status" value="1"/>
</dbReference>
<sequence length="600" mass="66179">MNALRHTRQHGKTMNDKVLWQLLDTIRGTGAAPSNALSLVLQLLCWWKLSKEPVLPENLRFEVFCEQNTSAQLEALRSVQQHTRYPFLDEGAWQGLHGASDLSALTQKIRLLGTQGLLDTLLLDDVAYWSNESRLETFTYSPGLCELMVVLAKVEQAQSIYIPWETSGQLAARVTRTGANLWVESQNPSTCAQVLNLIGGTNWELQATDPLRAPKAINQGKLVQFDATICVPPMGAKYPSDICEGDLWGRFPEQTSVGNVLHIRHLLAQTQGLVVLAVPSSLLFGKGVERQLREDLVNRGQIRTIIALPGGLCGNTAIPINILVLDSNSRSQSIRFVNANHEAFKETSGRRRVELKDSSAILQLVASDDASPFARNVTTEEISNSDFSLEASRYVQDESAQRLSNTLKRYPLRKLGDFFEILRPRQHSTASEGASVNEVLAQDIPAFGYIRSASKEALFDLQSPKADSYFIKTDDILMTFKGVVGKAGIAGDIPPPGQSSWVAGQSLVLLRSRLPNQYPPKALLIFLRSAIGQGLLHQAAVGASIPSIQLSTLKNIEIPVPPLQTMQAMVQAFDNEARIQTEIERLSLQQAELTKAFWPL</sequence>
<organism evidence="12 13">
    <name type="scientific">Stutzerimonas zhaodongensis</name>
    <dbReference type="NCBI Taxonomy" id="1176257"/>
    <lineage>
        <taxon>Bacteria</taxon>
        <taxon>Pseudomonadati</taxon>
        <taxon>Pseudomonadota</taxon>
        <taxon>Gammaproteobacteria</taxon>
        <taxon>Pseudomonadales</taxon>
        <taxon>Pseudomonadaceae</taxon>
        <taxon>Stutzerimonas</taxon>
    </lineage>
</organism>
<dbReference type="GO" id="GO:0009307">
    <property type="term" value="P:DNA restriction-modification system"/>
    <property type="evidence" value="ECO:0007669"/>
    <property type="project" value="UniProtKB-KW"/>
</dbReference>
<comment type="catalytic activity">
    <reaction evidence="9">
        <text>a 2'-deoxyadenosine in DNA + S-adenosyl-L-methionine = an N(6)-methyl-2'-deoxyadenosine in DNA + S-adenosyl-L-homocysteine + H(+)</text>
        <dbReference type="Rhea" id="RHEA:15197"/>
        <dbReference type="Rhea" id="RHEA-COMP:12418"/>
        <dbReference type="Rhea" id="RHEA-COMP:12419"/>
        <dbReference type="ChEBI" id="CHEBI:15378"/>
        <dbReference type="ChEBI" id="CHEBI:57856"/>
        <dbReference type="ChEBI" id="CHEBI:59789"/>
        <dbReference type="ChEBI" id="CHEBI:90615"/>
        <dbReference type="ChEBI" id="CHEBI:90616"/>
        <dbReference type="EC" id="2.1.1.72"/>
    </reaction>
</comment>
<comment type="similarity">
    <text evidence="2">Belongs to the type-I restriction system S methylase family.</text>
</comment>
<dbReference type="GO" id="GO:0009007">
    <property type="term" value="F:site-specific DNA-methyltransferase (adenine-specific) activity"/>
    <property type="evidence" value="ECO:0007669"/>
    <property type="project" value="UniProtKB-EC"/>
</dbReference>
<evidence type="ECO:0000256" key="2">
    <source>
        <dbReference type="ARBA" id="ARBA00010923"/>
    </source>
</evidence>
<keyword evidence="6" id="KW-0949">S-adenosyl-L-methionine</keyword>
<protein>
    <recommendedName>
        <fullName evidence="3">site-specific DNA-methyltransferase (adenine-specific)</fullName>
        <ecNumber evidence="3">2.1.1.72</ecNumber>
    </recommendedName>
</protein>
<evidence type="ECO:0000256" key="5">
    <source>
        <dbReference type="ARBA" id="ARBA00022679"/>
    </source>
</evidence>
<dbReference type="InterPro" id="IPR044946">
    <property type="entry name" value="Restrct_endonuc_typeI_TRD_sf"/>
</dbReference>
<dbReference type="InterPro" id="IPR000055">
    <property type="entry name" value="Restrct_endonuc_typeI_TRD"/>
</dbReference>
<dbReference type="GO" id="GO:0032259">
    <property type="term" value="P:methylation"/>
    <property type="evidence" value="ECO:0007669"/>
    <property type="project" value="UniProtKB-KW"/>
</dbReference>
<dbReference type="SUPFAM" id="SSF53335">
    <property type="entry name" value="S-adenosyl-L-methionine-dependent methyltransferases"/>
    <property type="match status" value="1"/>
</dbReference>
<evidence type="ECO:0000259" key="10">
    <source>
        <dbReference type="Pfam" id="PF01420"/>
    </source>
</evidence>
<dbReference type="Proteomes" id="UP000252554">
    <property type="component" value="Unassembled WGS sequence"/>
</dbReference>